<proteinExistence type="inferred from homology"/>
<dbReference type="OrthoDB" id="9803968at2"/>
<dbReference type="Pfam" id="PF00501">
    <property type="entry name" value="AMP-binding"/>
    <property type="match status" value="1"/>
</dbReference>
<organism evidence="4 5">
    <name type="scientific">Solemya elarraichensis gill symbiont</name>
    <dbReference type="NCBI Taxonomy" id="1918949"/>
    <lineage>
        <taxon>Bacteria</taxon>
        <taxon>Pseudomonadati</taxon>
        <taxon>Pseudomonadota</taxon>
        <taxon>Gammaproteobacteria</taxon>
        <taxon>sulfur-oxidizing symbionts</taxon>
    </lineage>
</organism>
<dbReference type="Proteomes" id="UP000190198">
    <property type="component" value="Unassembled WGS sequence"/>
</dbReference>
<dbReference type="Pfam" id="PF16177">
    <property type="entry name" value="ACAS_N"/>
    <property type="match status" value="1"/>
</dbReference>
<dbReference type="AlphaFoldDB" id="A0A1T2L0R3"/>
<evidence type="ECO:0000313" key="5">
    <source>
        <dbReference type="Proteomes" id="UP000190198"/>
    </source>
</evidence>
<evidence type="ECO:0000259" key="3">
    <source>
        <dbReference type="Pfam" id="PF16177"/>
    </source>
</evidence>
<evidence type="ECO:0008006" key="6">
    <source>
        <dbReference type="Google" id="ProtNLM"/>
    </source>
</evidence>
<dbReference type="SUPFAM" id="SSF56801">
    <property type="entry name" value="Acetyl-CoA synthetase-like"/>
    <property type="match status" value="1"/>
</dbReference>
<name>A0A1T2L0R3_9GAMM</name>
<dbReference type="GO" id="GO:0050218">
    <property type="term" value="F:propionate-CoA ligase activity"/>
    <property type="evidence" value="ECO:0007669"/>
    <property type="project" value="TreeGrafter"/>
</dbReference>
<feature type="domain" description="AMP-dependent synthetase/ligase" evidence="2">
    <location>
        <begin position="93"/>
        <end position="225"/>
    </location>
</feature>
<dbReference type="EMBL" id="MPRK01000164">
    <property type="protein sequence ID" value="OOZ38662.1"/>
    <property type="molecule type" value="Genomic_DNA"/>
</dbReference>
<gene>
    <name evidence="4" type="ORF">BOW52_08190</name>
</gene>
<dbReference type="InterPro" id="IPR000873">
    <property type="entry name" value="AMP-dep_synth/lig_dom"/>
</dbReference>
<comment type="caution">
    <text evidence="4">The sequence shown here is derived from an EMBL/GenBank/DDBJ whole genome shotgun (WGS) entry which is preliminary data.</text>
</comment>
<reference evidence="4 5" key="1">
    <citation type="submission" date="2016-11" db="EMBL/GenBank/DDBJ databases">
        <title>Mixed transmission modes and dynamic genome evolution in an obligate animal-bacterial symbiosis.</title>
        <authorList>
            <person name="Russell S.L."/>
            <person name="Corbett-Detig R.B."/>
            <person name="Cavanaugh C.M."/>
        </authorList>
    </citation>
    <scope>NUCLEOTIDE SEQUENCE [LARGE SCALE GENOMIC DNA]</scope>
    <source>
        <strain evidence="4">Sp-SM6</strain>
    </source>
</reference>
<dbReference type="InterPro" id="IPR042099">
    <property type="entry name" value="ANL_N_sf"/>
</dbReference>
<dbReference type="PROSITE" id="PS00455">
    <property type="entry name" value="AMP_BINDING"/>
    <property type="match status" value="1"/>
</dbReference>
<protein>
    <recommendedName>
        <fullName evidence="6">Propionyl-CoA synthetase</fullName>
    </recommendedName>
</protein>
<sequence length="240" mass="26846">MDYQSYYRKSIEEPEAFWSEEAAKLQWYKFPKQILQHEGNEWNWYADGEMNTCYMAVDYHVENGRGDQVAIYYDSPVTDTKDSITFRELRDQVATFAGARLGAIHSVVFGGFASHDLAIRINDAKPKLLLTSSCGIEIGKVIAYQPLIDAAIEEAKHKPDAVVVLHRPQAEFQMKEGRDLDWYAFQEGVEPADPVAVKATDPLYILYTSGTTGQPKGVVRQNGGHAVAIAARQGERIEGA</sequence>
<accession>A0A1T2L0R3</accession>
<feature type="domain" description="Acetyl-coenzyme A synthetase N-terminal" evidence="3">
    <location>
        <begin position="3"/>
        <end position="56"/>
    </location>
</feature>
<dbReference type="PANTHER" id="PTHR43347">
    <property type="entry name" value="ACYL-COA SYNTHETASE"/>
    <property type="match status" value="1"/>
</dbReference>
<keyword evidence="5" id="KW-1185">Reference proteome</keyword>
<evidence type="ECO:0000256" key="1">
    <source>
        <dbReference type="ARBA" id="ARBA00006432"/>
    </source>
</evidence>
<dbReference type="InterPro" id="IPR020845">
    <property type="entry name" value="AMP-binding_CS"/>
</dbReference>
<dbReference type="InterPro" id="IPR032387">
    <property type="entry name" value="ACAS_N"/>
</dbReference>
<evidence type="ECO:0000313" key="4">
    <source>
        <dbReference type="EMBL" id="OOZ38662.1"/>
    </source>
</evidence>
<comment type="similarity">
    <text evidence="1">Belongs to the ATP-dependent AMP-binding enzyme family.</text>
</comment>
<dbReference type="Gene3D" id="3.40.50.12780">
    <property type="entry name" value="N-terminal domain of ligase-like"/>
    <property type="match status" value="1"/>
</dbReference>
<evidence type="ECO:0000259" key="2">
    <source>
        <dbReference type="Pfam" id="PF00501"/>
    </source>
</evidence>
<dbReference type="PANTHER" id="PTHR43347:SF3">
    <property type="entry name" value="ACYL-COA SYNTHETASE SHORT-CHAIN FAMILY MEMBER 3, MITOCHONDRIAL"/>
    <property type="match status" value="1"/>
</dbReference>
<dbReference type="RefSeq" id="WP_078477253.1">
    <property type="nucleotide sequence ID" value="NZ_MPRK01000164.1"/>
</dbReference>